<keyword evidence="8 17" id="KW-0028">Amino-acid biosynthesis</keyword>
<comment type="pathway">
    <text evidence="5 17">Amino-acid biosynthesis; L-leucine biosynthesis; L-leucine from 3-methyl-2-oxobutanoate: step 4/4.</text>
</comment>
<dbReference type="Pfam" id="PF01063">
    <property type="entry name" value="Aminotran_4"/>
    <property type="match status" value="1"/>
</dbReference>
<evidence type="ECO:0000256" key="13">
    <source>
        <dbReference type="ARBA" id="ARBA00048798"/>
    </source>
</evidence>
<comment type="catalytic activity">
    <reaction evidence="12 17">
        <text>L-valine + 2-oxoglutarate = 3-methyl-2-oxobutanoate + L-glutamate</text>
        <dbReference type="Rhea" id="RHEA:24813"/>
        <dbReference type="ChEBI" id="CHEBI:11851"/>
        <dbReference type="ChEBI" id="CHEBI:16810"/>
        <dbReference type="ChEBI" id="CHEBI:29985"/>
        <dbReference type="ChEBI" id="CHEBI:57762"/>
        <dbReference type="EC" id="2.6.1.42"/>
    </reaction>
</comment>
<evidence type="ECO:0000256" key="17">
    <source>
        <dbReference type="RuleBase" id="RU364094"/>
    </source>
</evidence>
<evidence type="ECO:0000313" key="18">
    <source>
        <dbReference type="EMBL" id="OGC29437.1"/>
    </source>
</evidence>
<keyword evidence="9 17" id="KW-0808">Transferase</keyword>
<evidence type="ECO:0000256" key="2">
    <source>
        <dbReference type="ARBA" id="ARBA00003109"/>
    </source>
</evidence>
<dbReference type="GO" id="GO:0009098">
    <property type="term" value="P:L-leucine biosynthetic process"/>
    <property type="evidence" value="ECO:0007669"/>
    <property type="project" value="UniProtKB-UniPathway"/>
</dbReference>
<comment type="catalytic activity">
    <reaction evidence="13 17">
        <text>L-isoleucine + 2-oxoglutarate = (S)-3-methyl-2-oxopentanoate + L-glutamate</text>
        <dbReference type="Rhea" id="RHEA:24801"/>
        <dbReference type="ChEBI" id="CHEBI:16810"/>
        <dbReference type="ChEBI" id="CHEBI:29985"/>
        <dbReference type="ChEBI" id="CHEBI:35146"/>
        <dbReference type="ChEBI" id="CHEBI:58045"/>
        <dbReference type="EC" id="2.6.1.42"/>
    </reaction>
</comment>
<dbReference type="PROSITE" id="PS00770">
    <property type="entry name" value="AA_TRANSFER_CLASS_4"/>
    <property type="match status" value="1"/>
</dbReference>
<keyword evidence="7 17" id="KW-0032">Aminotransferase</keyword>
<dbReference type="GO" id="GO:0052654">
    <property type="term" value="F:L-leucine-2-oxoglutarate transaminase activity"/>
    <property type="evidence" value="ECO:0007669"/>
    <property type="project" value="RHEA"/>
</dbReference>
<dbReference type="CDD" id="cd01557">
    <property type="entry name" value="BCAT_beta_family"/>
    <property type="match status" value="1"/>
</dbReference>
<comment type="function">
    <text evidence="2 17">Acts on leucine, isoleucine and valine.</text>
</comment>
<dbReference type="UniPathway" id="UPA00048">
    <property type="reaction ID" value="UER00073"/>
</dbReference>
<dbReference type="InterPro" id="IPR036038">
    <property type="entry name" value="Aminotransferase-like"/>
</dbReference>
<dbReference type="GO" id="GO:0052655">
    <property type="term" value="F:L-valine-2-oxoglutarate transaminase activity"/>
    <property type="evidence" value="ECO:0007669"/>
    <property type="project" value="RHEA"/>
</dbReference>
<comment type="catalytic activity">
    <reaction evidence="14 17">
        <text>L-leucine + 2-oxoglutarate = 4-methyl-2-oxopentanoate + L-glutamate</text>
        <dbReference type="Rhea" id="RHEA:18321"/>
        <dbReference type="ChEBI" id="CHEBI:16810"/>
        <dbReference type="ChEBI" id="CHEBI:17865"/>
        <dbReference type="ChEBI" id="CHEBI:29985"/>
        <dbReference type="ChEBI" id="CHEBI:57427"/>
        <dbReference type="EC" id="2.6.1.42"/>
    </reaction>
</comment>
<dbReference type="NCBIfam" id="TIGR01122">
    <property type="entry name" value="ilvE_I"/>
    <property type="match status" value="1"/>
</dbReference>
<evidence type="ECO:0000256" key="3">
    <source>
        <dbReference type="ARBA" id="ARBA00004824"/>
    </source>
</evidence>
<evidence type="ECO:0000313" key="19">
    <source>
        <dbReference type="Proteomes" id="UP000178951"/>
    </source>
</evidence>
<evidence type="ECO:0000256" key="8">
    <source>
        <dbReference type="ARBA" id="ARBA00022605"/>
    </source>
</evidence>
<dbReference type="STRING" id="1802583.A2311_06530"/>
<proteinExistence type="inferred from homology"/>
<evidence type="ECO:0000256" key="11">
    <source>
        <dbReference type="ARBA" id="ARBA00023304"/>
    </source>
</evidence>
<evidence type="ECO:0000256" key="1">
    <source>
        <dbReference type="ARBA" id="ARBA00001933"/>
    </source>
</evidence>
<dbReference type="InterPro" id="IPR043132">
    <property type="entry name" value="BCAT-like_C"/>
</dbReference>
<dbReference type="InterPro" id="IPR033939">
    <property type="entry name" value="BCAT_family"/>
</dbReference>
<organism evidence="18 19">
    <name type="scientific">candidate division WOR-1 bacterium RIFOXYB2_FULL_48_7</name>
    <dbReference type="NCBI Taxonomy" id="1802583"/>
    <lineage>
        <taxon>Bacteria</taxon>
        <taxon>Bacillati</taxon>
        <taxon>Saganbacteria</taxon>
    </lineage>
</organism>
<dbReference type="UniPathway" id="UPA00049">
    <property type="reaction ID" value="UER00062"/>
</dbReference>
<dbReference type="InterPro" id="IPR018300">
    <property type="entry name" value="Aminotrans_IV_CS"/>
</dbReference>
<accession>A0A1F4T9X2</accession>
<evidence type="ECO:0000256" key="5">
    <source>
        <dbReference type="ARBA" id="ARBA00005072"/>
    </source>
</evidence>
<comment type="similarity">
    <text evidence="6 15">Belongs to the class-IV pyridoxal-phosphate-dependent aminotransferase family.</text>
</comment>
<dbReference type="SUPFAM" id="SSF56752">
    <property type="entry name" value="D-aminoacid aminotransferase-like PLP-dependent enzymes"/>
    <property type="match status" value="1"/>
</dbReference>
<dbReference type="PANTHER" id="PTHR42743">
    <property type="entry name" value="AMINO-ACID AMINOTRANSFERASE"/>
    <property type="match status" value="1"/>
</dbReference>
<comment type="pathway">
    <text evidence="4 17">Amino-acid biosynthesis; L-valine biosynthesis; L-valine from pyruvate: step 4/4.</text>
</comment>
<dbReference type="AlphaFoldDB" id="A0A1F4T9X2"/>
<dbReference type="GO" id="GO:0052656">
    <property type="term" value="F:L-isoleucine-2-oxoglutarate transaminase activity"/>
    <property type="evidence" value="ECO:0007669"/>
    <property type="project" value="RHEA"/>
</dbReference>
<dbReference type="GO" id="GO:0009097">
    <property type="term" value="P:isoleucine biosynthetic process"/>
    <property type="evidence" value="ECO:0007669"/>
    <property type="project" value="UniProtKB-UniPathway"/>
</dbReference>
<evidence type="ECO:0000256" key="16">
    <source>
        <dbReference type="RuleBase" id="RU004516"/>
    </source>
</evidence>
<dbReference type="Proteomes" id="UP000178951">
    <property type="component" value="Unassembled WGS sequence"/>
</dbReference>
<evidence type="ECO:0000256" key="7">
    <source>
        <dbReference type="ARBA" id="ARBA00022576"/>
    </source>
</evidence>
<dbReference type="InterPro" id="IPR001544">
    <property type="entry name" value="Aminotrans_IV"/>
</dbReference>
<comment type="caution">
    <text evidence="18">The sequence shown here is derived from an EMBL/GenBank/DDBJ whole genome shotgun (WGS) entry which is preliminary data.</text>
</comment>
<evidence type="ECO:0000256" key="6">
    <source>
        <dbReference type="ARBA" id="ARBA00009320"/>
    </source>
</evidence>
<comment type="pathway">
    <text evidence="3 17">Amino-acid biosynthesis; L-isoleucine biosynthesis; L-isoleucine from 2-oxobutanoate: step 4/4.</text>
</comment>
<keyword evidence="10 16" id="KW-0663">Pyridoxal phosphate</keyword>
<evidence type="ECO:0000256" key="15">
    <source>
        <dbReference type="RuleBase" id="RU004106"/>
    </source>
</evidence>
<dbReference type="EMBL" id="MEUF01000090">
    <property type="protein sequence ID" value="OGC29437.1"/>
    <property type="molecule type" value="Genomic_DNA"/>
</dbReference>
<evidence type="ECO:0000256" key="14">
    <source>
        <dbReference type="ARBA" id="ARBA00049229"/>
    </source>
</evidence>
<comment type="cofactor">
    <cofactor evidence="1 16">
        <name>pyridoxal 5'-phosphate</name>
        <dbReference type="ChEBI" id="CHEBI:597326"/>
    </cofactor>
</comment>
<gene>
    <name evidence="17" type="primary">ilvE</name>
    <name evidence="18" type="ORF">A2311_06530</name>
</gene>
<name>A0A1F4T9X2_UNCSA</name>
<evidence type="ECO:0000256" key="9">
    <source>
        <dbReference type="ARBA" id="ARBA00022679"/>
    </source>
</evidence>
<protein>
    <recommendedName>
        <fullName evidence="17">Branched-chain-amino-acid aminotransferase</fullName>
        <shortName evidence="17">BCAT</shortName>
        <ecNumber evidence="17">2.6.1.42</ecNumber>
    </recommendedName>
</protein>
<dbReference type="PANTHER" id="PTHR42743:SF4">
    <property type="entry name" value="BRANCHED-CHAIN-AMINO-ACID AMINOTRANSFERASE-RELATED"/>
    <property type="match status" value="1"/>
</dbReference>
<evidence type="ECO:0000256" key="12">
    <source>
        <dbReference type="ARBA" id="ARBA00048212"/>
    </source>
</evidence>
<dbReference type="Gene3D" id="3.20.10.10">
    <property type="entry name" value="D-amino Acid Aminotransferase, subunit A, domain 2"/>
    <property type="match status" value="1"/>
</dbReference>
<sequence>MRYAFFQGNIVPFNDAKISIMNHAFNYGTGVFEGIRAYWNETQNQLFLLKAREHFERLQRSAWSLKMNLKYSVPEMIELTLQLLKKNDYKQDVYIRPLAYKSADKIGLGLVGIPDDFCIFVAPFGVYLDISKGIKVCVSSWCRIGASSAPLGSKITGAYFNSSLAKSEALEKGFDEAILLSPDGSVAEGSGENLFIIKHGKLITPPLTEIILPGITRETIINLAKNELGMVVEERFVRRDELCQADELFFCGTGAEITPIIQIDETIINEGQLGTVTKKLQAVYFQAAHGDNPKYADWVIPVF</sequence>
<evidence type="ECO:0000256" key="10">
    <source>
        <dbReference type="ARBA" id="ARBA00022898"/>
    </source>
</evidence>
<dbReference type="GO" id="GO:0009099">
    <property type="term" value="P:L-valine biosynthetic process"/>
    <property type="evidence" value="ECO:0007669"/>
    <property type="project" value="UniProtKB-UniPathway"/>
</dbReference>
<dbReference type="UniPathway" id="UPA00047">
    <property type="reaction ID" value="UER00058"/>
</dbReference>
<reference evidence="18 19" key="1">
    <citation type="journal article" date="2016" name="Nat. Commun.">
        <title>Thousands of microbial genomes shed light on interconnected biogeochemical processes in an aquifer system.</title>
        <authorList>
            <person name="Anantharaman K."/>
            <person name="Brown C.T."/>
            <person name="Hug L.A."/>
            <person name="Sharon I."/>
            <person name="Castelle C.J."/>
            <person name="Probst A.J."/>
            <person name="Thomas B.C."/>
            <person name="Singh A."/>
            <person name="Wilkins M.J."/>
            <person name="Karaoz U."/>
            <person name="Brodie E.L."/>
            <person name="Williams K.H."/>
            <person name="Hubbard S.S."/>
            <person name="Banfield J.F."/>
        </authorList>
    </citation>
    <scope>NUCLEOTIDE SEQUENCE [LARGE SCALE GENOMIC DNA]</scope>
</reference>
<dbReference type="EC" id="2.6.1.42" evidence="17"/>
<evidence type="ECO:0000256" key="4">
    <source>
        <dbReference type="ARBA" id="ARBA00004931"/>
    </source>
</evidence>
<dbReference type="NCBIfam" id="NF005146">
    <property type="entry name" value="PRK06606.1"/>
    <property type="match status" value="1"/>
</dbReference>
<dbReference type="FunFam" id="3.20.10.10:FF:000002">
    <property type="entry name" value="D-alanine aminotransferase"/>
    <property type="match status" value="1"/>
</dbReference>
<dbReference type="InterPro" id="IPR050571">
    <property type="entry name" value="Class-IV_PLP-Dep_Aminotrnsfr"/>
</dbReference>
<dbReference type="InterPro" id="IPR043131">
    <property type="entry name" value="BCAT-like_N"/>
</dbReference>
<keyword evidence="11 17" id="KW-0100">Branched-chain amino acid biosynthesis</keyword>
<dbReference type="Gene3D" id="3.30.470.10">
    <property type="match status" value="1"/>
</dbReference>
<dbReference type="InterPro" id="IPR005785">
    <property type="entry name" value="B_amino_transI"/>
</dbReference>